<evidence type="ECO:0000313" key="2">
    <source>
        <dbReference type="Proteomes" id="UP000054350"/>
    </source>
</evidence>
<gene>
    <name evidence="1" type="ORF">AMAG_08008</name>
</gene>
<reference evidence="2" key="2">
    <citation type="submission" date="2009-11" db="EMBL/GenBank/DDBJ databases">
        <title>The Genome Sequence of Allomyces macrogynus strain ATCC 38327.</title>
        <authorList>
            <consortium name="The Broad Institute Genome Sequencing Platform"/>
            <person name="Russ C."/>
            <person name="Cuomo C."/>
            <person name="Shea T."/>
            <person name="Young S.K."/>
            <person name="Zeng Q."/>
            <person name="Koehrsen M."/>
            <person name="Haas B."/>
            <person name="Borodovsky M."/>
            <person name="Guigo R."/>
            <person name="Alvarado L."/>
            <person name="Berlin A."/>
            <person name="Borenstein D."/>
            <person name="Chen Z."/>
            <person name="Engels R."/>
            <person name="Freedman E."/>
            <person name="Gellesch M."/>
            <person name="Goldberg J."/>
            <person name="Griggs A."/>
            <person name="Gujja S."/>
            <person name="Heiman D."/>
            <person name="Hepburn T."/>
            <person name="Howarth C."/>
            <person name="Jen D."/>
            <person name="Larson L."/>
            <person name="Lewis B."/>
            <person name="Mehta T."/>
            <person name="Park D."/>
            <person name="Pearson M."/>
            <person name="Roberts A."/>
            <person name="Saif S."/>
            <person name="Shenoy N."/>
            <person name="Sisk P."/>
            <person name="Stolte C."/>
            <person name="Sykes S."/>
            <person name="Walk T."/>
            <person name="White J."/>
            <person name="Yandava C."/>
            <person name="Burger G."/>
            <person name="Gray M.W."/>
            <person name="Holland P.W.H."/>
            <person name="King N."/>
            <person name="Lang F.B.F."/>
            <person name="Roger A.J."/>
            <person name="Ruiz-Trillo I."/>
            <person name="Lander E."/>
            <person name="Nusbaum C."/>
        </authorList>
    </citation>
    <scope>NUCLEOTIDE SEQUENCE [LARGE SCALE GENOMIC DNA]</scope>
    <source>
        <strain evidence="2">ATCC 38327</strain>
    </source>
</reference>
<name>A0A0L0SK19_ALLM3</name>
<evidence type="ECO:0000313" key="1">
    <source>
        <dbReference type="EMBL" id="KNE62831.1"/>
    </source>
</evidence>
<keyword evidence="2" id="KW-1185">Reference proteome</keyword>
<organism evidence="1 2">
    <name type="scientific">Allomyces macrogynus (strain ATCC 38327)</name>
    <name type="common">Allomyces javanicus var. macrogynus</name>
    <dbReference type="NCBI Taxonomy" id="578462"/>
    <lineage>
        <taxon>Eukaryota</taxon>
        <taxon>Fungi</taxon>
        <taxon>Fungi incertae sedis</taxon>
        <taxon>Blastocladiomycota</taxon>
        <taxon>Blastocladiomycetes</taxon>
        <taxon>Blastocladiales</taxon>
        <taxon>Blastocladiaceae</taxon>
        <taxon>Allomyces</taxon>
    </lineage>
</organism>
<dbReference type="AlphaFoldDB" id="A0A0L0SK19"/>
<dbReference type="OrthoDB" id="10646207at2759"/>
<proteinExistence type="predicted"/>
<protein>
    <submittedName>
        <fullName evidence="1">Uncharacterized protein</fullName>
    </submittedName>
</protein>
<dbReference type="EMBL" id="GG745341">
    <property type="protein sequence ID" value="KNE62831.1"/>
    <property type="molecule type" value="Genomic_DNA"/>
</dbReference>
<sequence>MPSHHFDALADAIHRSNMVADIDLQKGHLIGDSCRIKYVSRVSEAQGVLDFSLTAVSGHIATPRYGYLTLAPSSPQRDAVQCLEQKPCLKTNLHLDVASE</sequence>
<reference evidence="1 2" key="1">
    <citation type="submission" date="2009-11" db="EMBL/GenBank/DDBJ databases">
        <title>Annotation of Allomyces macrogynus ATCC 38327.</title>
        <authorList>
            <consortium name="The Broad Institute Genome Sequencing Platform"/>
            <person name="Russ C."/>
            <person name="Cuomo C."/>
            <person name="Burger G."/>
            <person name="Gray M.W."/>
            <person name="Holland P.W.H."/>
            <person name="King N."/>
            <person name="Lang F.B.F."/>
            <person name="Roger A.J."/>
            <person name="Ruiz-Trillo I."/>
            <person name="Young S.K."/>
            <person name="Zeng Q."/>
            <person name="Gargeya S."/>
            <person name="Fitzgerald M."/>
            <person name="Haas B."/>
            <person name="Abouelleil A."/>
            <person name="Alvarado L."/>
            <person name="Arachchi H.M."/>
            <person name="Berlin A."/>
            <person name="Chapman S.B."/>
            <person name="Gearin G."/>
            <person name="Goldberg J."/>
            <person name="Griggs A."/>
            <person name="Gujja S."/>
            <person name="Hansen M."/>
            <person name="Heiman D."/>
            <person name="Howarth C."/>
            <person name="Larimer J."/>
            <person name="Lui A."/>
            <person name="MacDonald P.J.P."/>
            <person name="McCowen C."/>
            <person name="Montmayeur A."/>
            <person name="Murphy C."/>
            <person name="Neiman D."/>
            <person name="Pearson M."/>
            <person name="Priest M."/>
            <person name="Roberts A."/>
            <person name="Saif S."/>
            <person name="Shea T."/>
            <person name="Sisk P."/>
            <person name="Stolte C."/>
            <person name="Sykes S."/>
            <person name="Wortman J."/>
            <person name="Nusbaum C."/>
            <person name="Birren B."/>
        </authorList>
    </citation>
    <scope>NUCLEOTIDE SEQUENCE [LARGE SCALE GENOMIC DNA]</scope>
    <source>
        <strain evidence="1 2">ATCC 38327</strain>
    </source>
</reference>
<dbReference type="Proteomes" id="UP000054350">
    <property type="component" value="Unassembled WGS sequence"/>
</dbReference>
<dbReference type="VEuPathDB" id="FungiDB:AMAG_08008"/>
<accession>A0A0L0SK19</accession>